<keyword evidence="2" id="KW-0645">Protease</keyword>
<keyword evidence="4" id="KW-0720">Serine protease</keyword>
<keyword evidence="3" id="KW-0378">Hydrolase</keyword>
<evidence type="ECO:0000313" key="8">
    <source>
        <dbReference type="EMBL" id="CRH05860.1"/>
    </source>
</evidence>
<feature type="region of interest" description="Disordered" evidence="5">
    <location>
        <begin position="1"/>
        <end position="21"/>
    </location>
</feature>
<evidence type="ECO:0000256" key="1">
    <source>
        <dbReference type="ARBA" id="ARBA00008683"/>
    </source>
</evidence>
<dbReference type="InterPro" id="IPR047272">
    <property type="entry name" value="S49_SppA_C"/>
</dbReference>
<organism evidence="8">
    <name type="scientific">Magnetococcus massalia (strain MO-1)</name>
    <dbReference type="NCBI Taxonomy" id="451514"/>
    <lineage>
        <taxon>Bacteria</taxon>
        <taxon>Pseudomonadati</taxon>
        <taxon>Pseudomonadota</taxon>
        <taxon>Magnetococcia</taxon>
        <taxon>Magnetococcales</taxon>
        <taxon>Magnetococcaceae</taxon>
        <taxon>Magnetococcus</taxon>
    </lineage>
</organism>
<evidence type="ECO:0000256" key="2">
    <source>
        <dbReference type="ARBA" id="ARBA00022670"/>
    </source>
</evidence>
<gene>
    <name evidence="8" type="ORF">MAGMO_1678</name>
</gene>
<dbReference type="SUPFAM" id="SSF52096">
    <property type="entry name" value="ClpP/crotonase"/>
    <property type="match status" value="1"/>
</dbReference>
<evidence type="ECO:0000256" key="6">
    <source>
        <dbReference type="SAM" id="Phobius"/>
    </source>
</evidence>
<dbReference type="PANTHER" id="PTHR42987">
    <property type="entry name" value="PEPTIDASE S49"/>
    <property type="match status" value="1"/>
</dbReference>
<proteinExistence type="inferred from homology"/>
<dbReference type="InterPro" id="IPR004635">
    <property type="entry name" value="Pept_S49_SppA"/>
</dbReference>
<accession>A0A1S7LFX9</accession>
<dbReference type="AlphaFoldDB" id="A0A1S7LFX9"/>
<protein>
    <submittedName>
        <fullName evidence="8">Putative signal peptide peptidase</fullName>
    </submittedName>
</protein>
<sequence>MPDSDWNEPTLELESSASKDSDPALVRVLQSLEESRGAERAMMERMAKQSLDEQRRTRRGRNLFRLFIVLYLVTITALWMSGDEWEEGSASLSKKPHTAVVDIQGAIMPNSEYDAETVIENLDDAFKDKNTKAVILRINSPGGSAVQSGMIYDEVQRLRKKYPKIPVYAALEDLCASGGYYIASSAQEIYANRATLVGSIGVIMQGFGLEKMAEHIGLEDRTLTAGDHKAFLSPFRPQDPAETAHAKKLLGSIHKQFSEAVRKGRGDRLKGDDEALFNGLVWTGEEAKGLGLVDGLGTVAWIAREKAKVEKVVTFSEPGTVMEQLLDQMAEGSTRAMANLRAKQLYMGF</sequence>
<dbReference type="InterPro" id="IPR029045">
    <property type="entry name" value="ClpP/crotonase-like_dom_sf"/>
</dbReference>
<evidence type="ECO:0000259" key="7">
    <source>
        <dbReference type="Pfam" id="PF01343"/>
    </source>
</evidence>
<keyword evidence="6" id="KW-1133">Transmembrane helix</keyword>
<dbReference type="GO" id="GO:0008236">
    <property type="term" value="F:serine-type peptidase activity"/>
    <property type="evidence" value="ECO:0007669"/>
    <property type="project" value="UniProtKB-KW"/>
</dbReference>
<dbReference type="NCBIfam" id="TIGR00706">
    <property type="entry name" value="SppA_dom"/>
    <property type="match status" value="1"/>
</dbReference>
<evidence type="ECO:0000256" key="3">
    <source>
        <dbReference type="ARBA" id="ARBA00022801"/>
    </source>
</evidence>
<dbReference type="Gene3D" id="3.90.226.10">
    <property type="entry name" value="2-enoyl-CoA Hydratase, Chain A, domain 1"/>
    <property type="match status" value="2"/>
</dbReference>
<dbReference type="GO" id="GO:0006508">
    <property type="term" value="P:proteolysis"/>
    <property type="evidence" value="ECO:0007669"/>
    <property type="project" value="UniProtKB-KW"/>
</dbReference>
<feature type="transmembrane region" description="Helical" evidence="6">
    <location>
        <begin position="63"/>
        <end position="82"/>
    </location>
</feature>
<dbReference type="EMBL" id="LO017727">
    <property type="protein sequence ID" value="CRH05860.1"/>
    <property type="molecule type" value="Genomic_DNA"/>
</dbReference>
<comment type="similarity">
    <text evidence="1">Belongs to the peptidase S49 family.</text>
</comment>
<name>A0A1S7LFX9_MAGMO</name>
<feature type="domain" description="Peptidase S49" evidence="7">
    <location>
        <begin position="163"/>
        <end position="310"/>
    </location>
</feature>
<evidence type="ECO:0000256" key="5">
    <source>
        <dbReference type="SAM" id="MobiDB-lite"/>
    </source>
</evidence>
<evidence type="ECO:0000256" key="4">
    <source>
        <dbReference type="ARBA" id="ARBA00022825"/>
    </source>
</evidence>
<keyword evidence="6" id="KW-0812">Transmembrane</keyword>
<reference evidence="8" key="1">
    <citation type="submission" date="2015-04" db="EMBL/GenBank/DDBJ databases">
        <authorList>
            <person name="Syromyatnikov M.Y."/>
            <person name="Popov V.N."/>
        </authorList>
    </citation>
    <scope>NUCLEOTIDE SEQUENCE</scope>
    <source>
        <strain evidence="8">MO-1</strain>
    </source>
</reference>
<dbReference type="InterPro" id="IPR002142">
    <property type="entry name" value="Peptidase_S49"/>
</dbReference>
<dbReference type="Pfam" id="PF01343">
    <property type="entry name" value="Peptidase_S49"/>
    <property type="match status" value="1"/>
</dbReference>
<dbReference type="CDD" id="cd07023">
    <property type="entry name" value="S49_Sppa_N_C"/>
    <property type="match status" value="1"/>
</dbReference>
<dbReference type="PANTHER" id="PTHR42987:SF8">
    <property type="entry name" value="PROTEINASE"/>
    <property type="match status" value="1"/>
</dbReference>
<keyword evidence="6" id="KW-0472">Membrane</keyword>